<dbReference type="InterPro" id="IPR010678">
    <property type="entry name" value="UTP25"/>
</dbReference>
<dbReference type="EMBL" id="BDIP01005940">
    <property type="protein sequence ID" value="GCA64040.1"/>
    <property type="molecule type" value="Genomic_DNA"/>
</dbReference>
<dbReference type="GO" id="GO:0032040">
    <property type="term" value="C:small-subunit processome"/>
    <property type="evidence" value="ECO:0007669"/>
    <property type="project" value="TreeGrafter"/>
</dbReference>
<evidence type="ECO:0000313" key="3">
    <source>
        <dbReference type="Proteomes" id="UP000265618"/>
    </source>
</evidence>
<evidence type="ECO:0000313" key="2">
    <source>
        <dbReference type="EMBL" id="GCA64040.1"/>
    </source>
</evidence>
<dbReference type="PANTHER" id="PTHR12933:SF0">
    <property type="entry name" value="U3 SMALL NUCLEOLAR RNA-ASSOCIATED PROTEIN 25 HOMOLOG"/>
    <property type="match status" value="1"/>
</dbReference>
<keyword evidence="3" id="KW-1185">Reference proteome</keyword>
<comment type="caution">
    <text evidence="2">The sequence shown here is derived from an EMBL/GenBank/DDBJ whole genome shotgun (WGS) entry which is preliminary data.</text>
</comment>
<dbReference type="Pfam" id="PF06862">
    <property type="entry name" value="Utp25_C"/>
    <property type="match status" value="1"/>
</dbReference>
<dbReference type="InterPro" id="IPR053939">
    <property type="entry name" value="UTP25_C"/>
</dbReference>
<dbReference type="GO" id="GO:0034511">
    <property type="term" value="F:U3 snoRNA binding"/>
    <property type="evidence" value="ECO:0007669"/>
    <property type="project" value="InterPro"/>
</dbReference>
<organism evidence="2 3">
    <name type="scientific">Kipferlia bialata</name>
    <dbReference type="NCBI Taxonomy" id="797122"/>
    <lineage>
        <taxon>Eukaryota</taxon>
        <taxon>Metamonada</taxon>
        <taxon>Carpediemonas-like organisms</taxon>
        <taxon>Kipferlia</taxon>
    </lineage>
</organism>
<dbReference type="PANTHER" id="PTHR12933">
    <property type="entry name" value="ORF PROTEIN-RELATED"/>
    <property type="match status" value="1"/>
</dbReference>
<dbReference type="OrthoDB" id="10264378at2759"/>
<feature type="domain" description="UTP25 C-terminal" evidence="1">
    <location>
        <begin position="89"/>
        <end position="257"/>
    </location>
</feature>
<evidence type="ECO:0000259" key="1">
    <source>
        <dbReference type="Pfam" id="PF06862"/>
    </source>
</evidence>
<proteinExistence type="predicted"/>
<dbReference type="Proteomes" id="UP000265618">
    <property type="component" value="Unassembled WGS sequence"/>
</dbReference>
<protein>
    <submittedName>
        <fullName evidence="2">Digestive organ expansion factor, predicted</fullName>
    </submittedName>
</protein>
<reference evidence="2 3" key="1">
    <citation type="journal article" date="2018" name="PLoS ONE">
        <title>The draft genome of Kipferlia bialata reveals reductive genome evolution in fornicate parasites.</title>
        <authorList>
            <person name="Tanifuji G."/>
            <person name="Takabayashi S."/>
            <person name="Kume K."/>
            <person name="Takagi M."/>
            <person name="Nakayama T."/>
            <person name="Kamikawa R."/>
            <person name="Inagaki Y."/>
            <person name="Hashimoto T."/>
        </authorList>
    </citation>
    <scope>NUCLEOTIDE SEQUENCE [LARGE SCALE GENOMIC DNA]</scope>
    <source>
        <strain evidence="2">NY0173</strain>
    </source>
</reference>
<sequence>EVGRVPQEDPGTDFSRLRPIFSDGKQRSMCQLVAVGSRPFPALSALFATWPNRHGAFKVLAPPVPCLALVPKTHRVAFQRLDKDSVPGHVRAEFRRFGQSATNDRLLFTLFTLVPRLLSVHPTQAGRLLIVIPSSFDYVRARQMVSSASIYYKKWAGLSEENSKGDTTRARQFLLDGRLDICLMTERFHYFKRYTLRGASAVIFLAPPFTPSFFAEIGGMGGVEGMGRPSVLCVYDKSDIEGLVRLVGAPLTQKLISPSAAKVTVVK</sequence>
<dbReference type="GO" id="GO:0019843">
    <property type="term" value="F:rRNA binding"/>
    <property type="evidence" value="ECO:0007669"/>
    <property type="project" value="TreeGrafter"/>
</dbReference>
<feature type="non-terminal residue" evidence="2">
    <location>
        <position position="1"/>
    </location>
</feature>
<dbReference type="GO" id="GO:0000462">
    <property type="term" value="P:maturation of SSU-rRNA from tricistronic rRNA transcript (SSU-rRNA, 5.8S rRNA, LSU-rRNA)"/>
    <property type="evidence" value="ECO:0007669"/>
    <property type="project" value="TreeGrafter"/>
</dbReference>
<gene>
    <name evidence="2" type="ORF">KIPB_012959</name>
</gene>
<dbReference type="AlphaFoldDB" id="A0A391NTZ3"/>
<accession>A0A391NTZ3</accession>
<name>A0A391NTZ3_9EUKA</name>